<dbReference type="RefSeq" id="WP_079472290.1">
    <property type="nucleotide sequence ID" value="NZ_FUZZ01000004.1"/>
</dbReference>
<dbReference type="AlphaFoldDB" id="A0A1T5PA71"/>
<organism evidence="3 4">
    <name type="scientific">Chitinophaga ginsengisegetis</name>
    <dbReference type="NCBI Taxonomy" id="393003"/>
    <lineage>
        <taxon>Bacteria</taxon>
        <taxon>Pseudomonadati</taxon>
        <taxon>Bacteroidota</taxon>
        <taxon>Chitinophagia</taxon>
        <taxon>Chitinophagales</taxon>
        <taxon>Chitinophagaceae</taxon>
        <taxon>Chitinophaga</taxon>
    </lineage>
</organism>
<dbReference type="InterPro" id="IPR029058">
    <property type="entry name" value="AB_hydrolase_fold"/>
</dbReference>
<dbReference type="Proteomes" id="UP000190166">
    <property type="component" value="Unassembled WGS sequence"/>
</dbReference>
<dbReference type="Gene3D" id="3.40.50.1820">
    <property type="entry name" value="alpha/beta hydrolase"/>
    <property type="match status" value="1"/>
</dbReference>
<protein>
    <submittedName>
        <fullName evidence="3">Pimeloyl-ACP methyl ester carboxylesterase</fullName>
    </submittedName>
</protein>
<name>A0A1T5PA71_9BACT</name>
<sequence>MKKIIFILSMTISSFAYGQQHQPRTFLFVPGAWDGGWDYAKVDSILSAHGDIVYRPTLTGLGEKIHLSNPDINLTTYINDILNVIRFENLHNVILVGHSYGGMVISGVAEQAPERIKQLIYLDAMVPENGESAKDVCGDLWEPMVRGNIKDNMVLYPFGPAKLVPPMDVPQPLNTFIEPLQISNPMVKKIPTAFLQMTKDGKGSPEHDKMGILKARARKWKIYTLEGGHYSMREQPENLVKKLEEIVQ</sequence>
<dbReference type="STRING" id="393003.SAMN05660461_5030"/>
<gene>
    <name evidence="3" type="ORF">SAMN05660461_5030</name>
</gene>
<evidence type="ECO:0000256" key="1">
    <source>
        <dbReference type="SAM" id="SignalP"/>
    </source>
</evidence>
<reference evidence="3 4" key="1">
    <citation type="submission" date="2017-02" db="EMBL/GenBank/DDBJ databases">
        <authorList>
            <person name="Peterson S.W."/>
        </authorList>
    </citation>
    <scope>NUCLEOTIDE SEQUENCE [LARGE SCALE GENOMIC DNA]</scope>
    <source>
        <strain evidence="3 4">DSM 18108</strain>
    </source>
</reference>
<dbReference type="InterPro" id="IPR052897">
    <property type="entry name" value="Sec-Metab_Biosynth_Hydrolase"/>
</dbReference>
<feature type="domain" description="AB hydrolase-1" evidence="2">
    <location>
        <begin position="26"/>
        <end position="240"/>
    </location>
</feature>
<dbReference type="Pfam" id="PF12697">
    <property type="entry name" value="Abhydrolase_6"/>
    <property type="match status" value="1"/>
</dbReference>
<keyword evidence="1" id="KW-0732">Signal</keyword>
<evidence type="ECO:0000313" key="3">
    <source>
        <dbReference type="EMBL" id="SKD09149.1"/>
    </source>
</evidence>
<dbReference type="PANTHER" id="PTHR37017">
    <property type="entry name" value="AB HYDROLASE-1 DOMAIN-CONTAINING PROTEIN-RELATED"/>
    <property type="match status" value="1"/>
</dbReference>
<keyword evidence="4" id="KW-1185">Reference proteome</keyword>
<dbReference type="PANTHER" id="PTHR37017:SF11">
    <property type="entry name" value="ESTERASE_LIPASE_THIOESTERASE DOMAIN-CONTAINING PROTEIN"/>
    <property type="match status" value="1"/>
</dbReference>
<dbReference type="InterPro" id="IPR000073">
    <property type="entry name" value="AB_hydrolase_1"/>
</dbReference>
<feature type="signal peptide" evidence="1">
    <location>
        <begin position="1"/>
        <end position="18"/>
    </location>
</feature>
<evidence type="ECO:0000313" key="4">
    <source>
        <dbReference type="Proteomes" id="UP000190166"/>
    </source>
</evidence>
<dbReference type="EMBL" id="FUZZ01000004">
    <property type="protein sequence ID" value="SKD09149.1"/>
    <property type="molecule type" value="Genomic_DNA"/>
</dbReference>
<accession>A0A1T5PA71</accession>
<evidence type="ECO:0000259" key="2">
    <source>
        <dbReference type="Pfam" id="PF12697"/>
    </source>
</evidence>
<feature type="chain" id="PRO_5012594820" evidence="1">
    <location>
        <begin position="19"/>
        <end position="248"/>
    </location>
</feature>
<proteinExistence type="predicted"/>
<dbReference type="SUPFAM" id="SSF53474">
    <property type="entry name" value="alpha/beta-Hydrolases"/>
    <property type="match status" value="1"/>
</dbReference>